<evidence type="ECO:0000313" key="7">
    <source>
        <dbReference type="EMBL" id="SDG37569.1"/>
    </source>
</evidence>
<evidence type="ECO:0000313" key="8">
    <source>
        <dbReference type="Proteomes" id="UP000198656"/>
    </source>
</evidence>
<keyword evidence="2 4" id="KW-0560">Oxidoreductase</keyword>
<dbReference type="GO" id="GO:0051287">
    <property type="term" value="F:NAD binding"/>
    <property type="evidence" value="ECO:0007669"/>
    <property type="project" value="InterPro"/>
</dbReference>
<dbReference type="InterPro" id="IPR029753">
    <property type="entry name" value="D-isomer_DH_CS"/>
</dbReference>
<organism evidence="7 8">
    <name type="scientific">Desulfosporosinus hippei DSM 8344</name>
    <dbReference type="NCBI Taxonomy" id="1121419"/>
    <lineage>
        <taxon>Bacteria</taxon>
        <taxon>Bacillati</taxon>
        <taxon>Bacillota</taxon>
        <taxon>Clostridia</taxon>
        <taxon>Eubacteriales</taxon>
        <taxon>Desulfitobacteriaceae</taxon>
        <taxon>Desulfosporosinus</taxon>
    </lineage>
</organism>
<evidence type="ECO:0000256" key="1">
    <source>
        <dbReference type="ARBA" id="ARBA00005854"/>
    </source>
</evidence>
<comment type="similarity">
    <text evidence="1 4">Belongs to the D-isomer specific 2-hydroxyacid dehydrogenase family.</text>
</comment>
<dbReference type="SUPFAM" id="SSF52283">
    <property type="entry name" value="Formate/glycerate dehydrogenase catalytic domain-like"/>
    <property type="match status" value="1"/>
</dbReference>
<feature type="domain" description="D-isomer specific 2-hydroxyacid dehydrogenase catalytic" evidence="5">
    <location>
        <begin position="6"/>
        <end position="319"/>
    </location>
</feature>
<evidence type="ECO:0000256" key="2">
    <source>
        <dbReference type="ARBA" id="ARBA00023002"/>
    </source>
</evidence>
<keyword evidence="3" id="KW-0520">NAD</keyword>
<dbReference type="Pfam" id="PF02826">
    <property type="entry name" value="2-Hacid_dh_C"/>
    <property type="match status" value="1"/>
</dbReference>
<dbReference type="SUPFAM" id="SSF51735">
    <property type="entry name" value="NAD(P)-binding Rossmann-fold domains"/>
    <property type="match status" value="1"/>
</dbReference>
<dbReference type="RefSeq" id="WP_092329881.1">
    <property type="nucleotide sequence ID" value="NZ_FNCP01000002.1"/>
</dbReference>
<dbReference type="InterPro" id="IPR036291">
    <property type="entry name" value="NAD(P)-bd_dom_sf"/>
</dbReference>
<proteinExistence type="inferred from homology"/>
<dbReference type="EMBL" id="FNCP01000002">
    <property type="protein sequence ID" value="SDG37569.1"/>
    <property type="molecule type" value="Genomic_DNA"/>
</dbReference>
<dbReference type="Proteomes" id="UP000198656">
    <property type="component" value="Unassembled WGS sequence"/>
</dbReference>
<dbReference type="Pfam" id="PF00389">
    <property type="entry name" value="2-Hacid_dh"/>
    <property type="match status" value="1"/>
</dbReference>
<evidence type="ECO:0000259" key="6">
    <source>
        <dbReference type="Pfam" id="PF02826"/>
    </source>
</evidence>
<dbReference type="GO" id="GO:0030267">
    <property type="term" value="F:glyoxylate reductase (NADPH) activity"/>
    <property type="evidence" value="ECO:0007669"/>
    <property type="project" value="TreeGrafter"/>
</dbReference>
<keyword evidence="8" id="KW-1185">Reference proteome</keyword>
<dbReference type="GO" id="GO:0005829">
    <property type="term" value="C:cytosol"/>
    <property type="evidence" value="ECO:0007669"/>
    <property type="project" value="TreeGrafter"/>
</dbReference>
<dbReference type="FunFam" id="3.40.50.720:FF:000462">
    <property type="entry name" value="Glyoxylate reductase (NADP+)"/>
    <property type="match status" value="1"/>
</dbReference>
<dbReference type="Gene3D" id="3.40.50.720">
    <property type="entry name" value="NAD(P)-binding Rossmann-like Domain"/>
    <property type="match status" value="2"/>
</dbReference>
<dbReference type="InterPro" id="IPR006139">
    <property type="entry name" value="D-isomer_2_OHA_DH_cat_dom"/>
</dbReference>
<dbReference type="InterPro" id="IPR050223">
    <property type="entry name" value="D-isomer_2-hydroxyacid_DH"/>
</dbReference>
<evidence type="ECO:0000259" key="5">
    <source>
        <dbReference type="Pfam" id="PF00389"/>
    </source>
</evidence>
<evidence type="ECO:0000256" key="3">
    <source>
        <dbReference type="ARBA" id="ARBA00023027"/>
    </source>
</evidence>
<dbReference type="GO" id="GO:0016618">
    <property type="term" value="F:hydroxypyruvate reductase [NAD(P)H] activity"/>
    <property type="evidence" value="ECO:0007669"/>
    <property type="project" value="TreeGrafter"/>
</dbReference>
<feature type="domain" description="D-isomer specific 2-hydroxyacid dehydrogenase NAD-binding" evidence="6">
    <location>
        <begin position="111"/>
        <end position="287"/>
    </location>
</feature>
<dbReference type="OrthoDB" id="9805416at2"/>
<reference evidence="8" key="1">
    <citation type="submission" date="2016-10" db="EMBL/GenBank/DDBJ databases">
        <authorList>
            <person name="Varghese N."/>
            <person name="Submissions S."/>
        </authorList>
    </citation>
    <scope>NUCLEOTIDE SEQUENCE [LARGE SCALE GENOMIC DNA]</scope>
    <source>
        <strain evidence="8">DSM 8344</strain>
    </source>
</reference>
<name>A0A1G7TSD7_9FIRM</name>
<dbReference type="InterPro" id="IPR006140">
    <property type="entry name" value="D-isomer_DH_NAD-bd"/>
</dbReference>
<gene>
    <name evidence="7" type="ORF">SAMN05443529_102317</name>
</gene>
<dbReference type="CDD" id="cd05301">
    <property type="entry name" value="GDH"/>
    <property type="match status" value="1"/>
</dbReference>
<dbReference type="AlphaFoldDB" id="A0A1G7TSD7"/>
<dbReference type="PANTHER" id="PTHR10996">
    <property type="entry name" value="2-HYDROXYACID DEHYDROGENASE-RELATED"/>
    <property type="match status" value="1"/>
</dbReference>
<accession>A0A1G7TSD7</accession>
<protein>
    <submittedName>
        <fullName evidence="7">Lactate dehydrogenase</fullName>
    </submittedName>
</protein>
<sequence>MSRWNVYVTNEIPKPALDMLEEFCDMEVNRTGKVLEKSVLLEKVKGRDAVLSLLTDPIDAEVMDAAKGAKIFANYAVGFNNIDIPAATERGIMVSNTPGVLTDTTAEMAWALLFSTARRVVESDKYSRMGKYEGWGPMLFLGQQVMNKTVGVIGAGRIGLSFAKRAKAFDMKVLYSDVAANPEFEKEADGQYVSLETLLQESDFVSVHTPLLPETHHLLGEREFKLMKNTAILINTSRGPVVNEAALVKALQTGEIWGAGLDVYEFEPEFAPGLLELDNAIVCPHIASATFETRTKMGIIAVTNILAAMRGELPPTCLNPEVFKKN</sequence>
<dbReference type="STRING" id="1121419.SAMN05443529_102317"/>
<dbReference type="PROSITE" id="PS00671">
    <property type="entry name" value="D_2_HYDROXYACID_DH_3"/>
    <property type="match status" value="1"/>
</dbReference>
<dbReference type="PROSITE" id="PS00670">
    <property type="entry name" value="D_2_HYDROXYACID_DH_2"/>
    <property type="match status" value="1"/>
</dbReference>
<dbReference type="PANTHER" id="PTHR10996:SF178">
    <property type="entry name" value="2-HYDROXYACID DEHYDROGENASE YGL185C-RELATED"/>
    <property type="match status" value="1"/>
</dbReference>
<evidence type="ECO:0000256" key="4">
    <source>
        <dbReference type="RuleBase" id="RU003719"/>
    </source>
</evidence>